<dbReference type="InterPro" id="IPR004701">
    <property type="entry name" value="PTS_EIIA_man-typ"/>
</dbReference>
<dbReference type="EMBL" id="JAFREL020000001">
    <property type="protein sequence ID" value="MEO1769849.1"/>
    <property type="molecule type" value="Genomic_DNA"/>
</dbReference>
<proteinExistence type="predicted"/>
<dbReference type="PANTHER" id="PTHR33799">
    <property type="entry name" value="PTS PERMEASE-RELATED-RELATED"/>
    <property type="match status" value="1"/>
</dbReference>
<dbReference type="PROSITE" id="PS51096">
    <property type="entry name" value="PTS_EIIA_TYPE_4"/>
    <property type="match status" value="1"/>
</dbReference>
<reference evidence="9 10" key="1">
    <citation type="submission" date="2021-03" db="EMBL/GenBank/DDBJ databases">
        <authorList>
            <person name="Gilmore M.S."/>
            <person name="Schwartzman J."/>
            <person name="Van Tyne D."/>
            <person name="Martin M."/>
            <person name="Earl A.M."/>
            <person name="Manson A.L."/>
            <person name="Straub T."/>
            <person name="Salamzade R."/>
            <person name="Saavedra J."/>
            <person name="Lebreton F."/>
            <person name="Prichula J."/>
            <person name="Schaufler K."/>
            <person name="Gaca A."/>
            <person name="Sgardioli B."/>
            <person name="Wagenaar J."/>
            <person name="Strong T."/>
        </authorList>
    </citation>
    <scope>NUCLEOTIDE SEQUENCE [LARGE SCALE GENOMIC DNA]</scope>
    <source>
        <strain evidence="9 10">665A</strain>
    </source>
</reference>
<dbReference type="CDD" id="cd00006">
    <property type="entry name" value="PTS_IIA_man"/>
    <property type="match status" value="1"/>
</dbReference>
<evidence type="ECO:0000313" key="10">
    <source>
        <dbReference type="Proteomes" id="UP000664357"/>
    </source>
</evidence>
<gene>
    <name evidence="9" type="ORF">JZO67_001800</name>
</gene>
<name>A0ABV0EMK8_9ENTE</name>
<evidence type="ECO:0000256" key="3">
    <source>
        <dbReference type="ARBA" id="ARBA00022490"/>
    </source>
</evidence>
<evidence type="ECO:0000256" key="5">
    <source>
        <dbReference type="ARBA" id="ARBA00022679"/>
    </source>
</evidence>
<dbReference type="Proteomes" id="UP000664357">
    <property type="component" value="Unassembled WGS sequence"/>
</dbReference>
<evidence type="ECO:0000259" key="8">
    <source>
        <dbReference type="PROSITE" id="PS51096"/>
    </source>
</evidence>
<keyword evidence="4" id="KW-0762">Sugar transport</keyword>
<dbReference type="PANTHER" id="PTHR33799:SF1">
    <property type="entry name" value="PTS SYSTEM MANNOSE-SPECIFIC EIIAB COMPONENT-RELATED"/>
    <property type="match status" value="1"/>
</dbReference>
<comment type="subcellular location">
    <subcellularLocation>
        <location evidence="1">Cytoplasm</location>
    </subcellularLocation>
</comment>
<comment type="caution">
    <text evidence="9">The sequence shown here is derived from an EMBL/GenBank/DDBJ whole genome shotgun (WGS) entry which is preliminary data.</text>
</comment>
<dbReference type="InterPro" id="IPR036662">
    <property type="entry name" value="PTS_EIIA_man-typ_sf"/>
</dbReference>
<protein>
    <recommendedName>
        <fullName evidence="8">PTS EIIA type-4 domain-containing protein</fullName>
    </recommendedName>
</protein>
<feature type="domain" description="PTS EIIA type-4" evidence="8">
    <location>
        <begin position="1"/>
        <end position="123"/>
    </location>
</feature>
<dbReference type="RefSeq" id="WP_207702089.1">
    <property type="nucleotide sequence ID" value="NZ_JAFREL020000001.1"/>
</dbReference>
<keyword evidence="6" id="KW-0598">Phosphotransferase system</keyword>
<dbReference type="InterPro" id="IPR051471">
    <property type="entry name" value="Bacterial_PTS_sugar_comp"/>
</dbReference>
<accession>A0ABV0EMK8</accession>
<evidence type="ECO:0000256" key="7">
    <source>
        <dbReference type="ARBA" id="ARBA00022777"/>
    </source>
</evidence>
<evidence type="ECO:0000313" key="9">
    <source>
        <dbReference type="EMBL" id="MEO1769849.1"/>
    </source>
</evidence>
<keyword evidence="3" id="KW-0963">Cytoplasm</keyword>
<sequence>MYEIIIASHGPLASAMKESLSFFFPENDLYTVEIDQSGIEKFQDQMQATVEQLQGQSILIFTDLLYGTPFNVAAKCAGEYAKEFEIIAGVNLPCLVEAVNLRKQQQSLKQVVPQLLTAGALSTFTQQAQLRTNEDDE</sequence>
<dbReference type="Gene3D" id="3.40.50.510">
    <property type="entry name" value="Phosphotransferase system, mannose-type IIA component"/>
    <property type="match status" value="1"/>
</dbReference>
<dbReference type="SUPFAM" id="SSF53062">
    <property type="entry name" value="PTS system fructose IIA component-like"/>
    <property type="match status" value="1"/>
</dbReference>
<dbReference type="Pfam" id="PF03610">
    <property type="entry name" value="EIIA-man"/>
    <property type="match status" value="1"/>
</dbReference>
<keyword evidence="5" id="KW-0808">Transferase</keyword>
<dbReference type="InterPro" id="IPR033887">
    <property type="entry name" value="PTS_IIA_man"/>
</dbReference>
<evidence type="ECO:0000256" key="2">
    <source>
        <dbReference type="ARBA" id="ARBA00022448"/>
    </source>
</evidence>
<evidence type="ECO:0000256" key="1">
    <source>
        <dbReference type="ARBA" id="ARBA00004496"/>
    </source>
</evidence>
<evidence type="ECO:0000256" key="6">
    <source>
        <dbReference type="ARBA" id="ARBA00022683"/>
    </source>
</evidence>
<evidence type="ECO:0000256" key="4">
    <source>
        <dbReference type="ARBA" id="ARBA00022597"/>
    </source>
</evidence>
<reference evidence="9 10" key="2">
    <citation type="submission" date="2024-02" db="EMBL/GenBank/DDBJ databases">
        <title>The Genome Sequence of Enterococcus sp. DIV0159.</title>
        <authorList>
            <person name="Earl A."/>
            <person name="Manson A."/>
            <person name="Gilmore M."/>
            <person name="Sanders J."/>
            <person name="Shea T."/>
            <person name="Howe W."/>
            <person name="Livny J."/>
            <person name="Cuomo C."/>
            <person name="Neafsey D."/>
            <person name="Birren B."/>
        </authorList>
    </citation>
    <scope>NUCLEOTIDE SEQUENCE [LARGE SCALE GENOMIC DNA]</scope>
    <source>
        <strain evidence="9 10">665A</strain>
    </source>
</reference>
<keyword evidence="7" id="KW-0418">Kinase</keyword>
<keyword evidence="10" id="KW-1185">Reference proteome</keyword>
<organism evidence="9 10">
    <name type="scientific">Candidatus Enterococcus ferrettii</name>
    <dbReference type="NCBI Taxonomy" id="2815324"/>
    <lineage>
        <taxon>Bacteria</taxon>
        <taxon>Bacillati</taxon>
        <taxon>Bacillota</taxon>
        <taxon>Bacilli</taxon>
        <taxon>Lactobacillales</taxon>
        <taxon>Enterococcaceae</taxon>
        <taxon>Enterococcus</taxon>
    </lineage>
</organism>
<keyword evidence="2" id="KW-0813">Transport</keyword>